<reference evidence="1" key="1">
    <citation type="submission" date="2012-12" db="EMBL/GenBank/DDBJ databases">
        <authorList>
            <person name="Chen Y.P."/>
            <person name="Pettis J.S."/>
            <person name="Zhao Y."/>
            <person name="Liu X."/>
            <person name="Tallon L.J."/>
            <person name="Sadzewicz L.D."/>
            <person name="Li R."/>
            <person name="Zheng H."/>
            <person name="Huang S."/>
            <person name="Zhang X."/>
            <person name="Hamilton M.C."/>
            <person name="Pernal S.F."/>
            <person name="Melathopoulos A.P."/>
            <person name="Yan X."/>
            <person name="Evans J.D."/>
        </authorList>
    </citation>
    <scope>NUCLEOTIDE SEQUENCE</scope>
    <source>
        <strain evidence="1">BRL 01</strain>
    </source>
</reference>
<evidence type="ECO:0000313" key="1">
    <source>
        <dbReference type="EMBL" id="EQB60686.1"/>
    </source>
</evidence>
<dbReference type="HOGENOM" id="CLU_2373342_0_0_1"/>
<accession>T0MBW5</accession>
<dbReference type="Proteomes" id="UP000053780">
    <property type="component" value="Unassembled WGS sequence"/>
</dbReference>
<proteinExistence type="predicted"/>
<protein>
    <submittedName>
        <fullName evidence="1">Uncharacterized protein</fullName>
    </submittedName>
</protein>
<dbReference type="EMBL" id="KE647166">
    <property type="protein sequence ID" value="EQB61184.1"/>
    <property type="molecule type" value="Genomic_DNA"/>
</dbReference>
<reference evidence="1 3" key="2">
    <citation type="journal article" date="2013" name="BMC Genomics">
        <title>Genome sequencing and comparative genomics of honey bee microsporidia, Nosema apis reveal novel insights into host-parasite interactions.</title>
        <authorList>
            <person name="Chen Yp."/>
            <person name="Pettis J.S."/>
            <person name="Zhao Y."/>
            <person name="Liu X."/>
            <person name="Tallon L.J."/>
            <person name="Sadzewicz L.D."/>
            <person name="Li R."/>
            <person name="Zheng H."/>
            <person name="Huang S."/>
            <person name="Zhang X."/>
            <person name="Hamilton M.C."/>
            <person name="Pernal S.F."/>
            <person name="Melathopoulos A.P."/>
            <person name="Yan X."/>
            <person name="Evans J.D."/>
        </authorList>
    </citation>
    <scope>NUCLEOTIDE SEQUENCE [LARGE SCALE GENOMIC DNA]</scope>
    <source>
        <strain evidence="1 3">BRL 01</strain>
    </source>
</reference>
<gene>
    <name evidence="2" type="ORF">NAPIS_ORF01237</name>
    <name evidence="1" type="ORF">NAPIS_ORF01753</name>
</gene>
<dbReference type="EMBL" id="KE647255">
    <property type="protein sequence ID" value="EQB60686.1"/>
    <property type="molecule type" value="Genomic_DNA"/>
</dbReference>
<keyword evidence="3" id="KW-1185">Reference proteome</keyword>
<sequence>MHDPIEINKYLRNKFKHPKEELSNNYLQNTIILKSDILEIKKISKCLFAMRVKTGSILISFALNTNKIDQFLNMKYDKLNIRRLYKKYYYDILIE</sequence>
<organism evidence="1 3">
    <name type="scientific">Vairimorpha apis BRL 01</name>
    <dbReference type="NCBI Taxonomy" id="1037528"/>
    <lineage>
        <taxon>Eukaryota</taxon>
        <taxon>Fungi</taxon>
        <taxon>Fungi incertae sedis</taxon>
        <taxon>Microsporidia</taxon>
        <taxon>Nosematidae</taxon>
        <taxon>Vairimorpha</taxon>
    </lineage>
</organism>
<evidence type="ECO:0000313" key="2">
    <source>
        <dbReference type="EMBL" id="EQB61184.1"/>
    </source>
</evidence>
<name>T0MBW5_9MICR</name>
<dbReference type="VEuPathDB" id="MicrosporidiaDB:NAPIS_ORF01753"/>
<dbReference type="AlphaFoldDB" id="T0MBW5"/>
<dbReference type="VEuPathDB" id="MicrosporidiaDB:NAPIS_ORF01237"/>
<evidence type="ECO:0000313" key="3">
    <source>
        <dbReference type="Proteomes" id="UP000053780"/>
    </source>
</evidence>